<dbReference type="EMBL" id="CP131060">
    <property type="protein sequence ID" value="WNY25645.1"/>
    <property type="molecule type" value="Genomic_DNA"/>
</dbReference>
<dbReference type="PANTHER" id="PTHR35866:SF1">
    <property type="entry name" value="YKGJ FAMILY CYSTEINE CLUSTER PROTEIN"/>
    <property type="match status" value="1"/>
</dbReference>
<evidence type="ECO:0008006" key="3">
    <source>
        <dbReference type="Google" id="ProtNLM"/>
    </source>
</evidence>
<dbReference type="Proteomes" id="UP001303587">
    <property type="component" value="Chromosome"/>
</dbReference>
<dbReference type="AlphaFoldDB" id="A0AA96V482"/>
<dbReference type="PANTHER" id="PTHR35866">
    <property type="entry name" value="PUTATIVE-RELATED"/>
    <property type="match status" value="1"/>
</dbReference>
<keyword evidence="2" id="KW-1185">Reference proteome</keyword>
<reference evidence="1 2" key="1">
    <citation type="submission" date="2023-07" db="EMBL/GenBank/DDBJ databases">
        <title>Closed genoem sequence of Methanosarcinaceae archaeon Ac7.</title>
        <authorList>
            <person name="Poehlein A."/>
            <person name="Protasov E."/>
            <person name="Platt K."/>
            <person name="Reeh H."/>
            <person name="Daniel R."/>
            <person name="Brune A."/>
        </authorList>
    </citation>
    <scope>NUCLEOTIDE SEQUENCE [LARGE SCALE GENOMIC DNA]</scope>
    <source>
        <strain evidence="1 2">Ac7</strain>
    </source>
</reference>
<proteinExistence type="predicted"/>
<name>A0AA96V482_9EURY</name>
<sequence>MGCLQLPMKKIESDLAYFKDESDALLRYPKEDFIRIVREVGFECDLCGKCCTKAFNDHVFLLDSDVKRILEIEDAGESVLIPSPYFDFCDQYGNFYVSGFCLKTKNDEIGTCSFLENGRCRIYDKRPLICRVYPYMLHREFDENGTYDWRQISGLNEHGFYETELDTEDASDLYDLTFQYEKEYIEQEQRFLKALSDHFEKNNLKFAQRIYDLKTREYEKGNEATVFVYFDGTFAERKAKMMNRDS</sequence>
<gene>
    <name evidence="1" type="ORF">MsAc7_11980</name>
</gene>
<dbReference type="InterPro" id="IPR005358">
    <property type="entry name" value="Puta_zinc/iron-chelating_dom"/>
</dbReference>
<evidence type="ECO:0000313" key="2">
    <source>
        <dbReference type="Proteomes" id="UP001303587"/>
    </source>
</evidence>
<accession>A0AA96V482</accession>
<organism evidence="1 2">
    <name type="scientific">Methanolapillus millepedarum</name>
    <dbReference type="NCBI Taxonomy" id="3028296"/>
    <lineage>
        <taxon>Archaea</taxon>
        <taxon>Methanobacteriati</taxon>
        <taxon>Methanobacteriota</taxon>
        <taxon>Stenosarchaea group</taxon>
        <taxon>Methanomicrobia</taxon>
        <taxon>Methanosarcinales</taxon>
        <taxon>Methanosarcinaceae</taxon>
        <taxon>Methanolapillus</taxon>
    </lineage>
</organism>
<evidence type="ECO:0000313" key="1">
    <source>
        <dbReference type="EMBL" id="WNY25645.1"/>
    </source>
</evidence>
<dbReference type="Pfam" id="PF03692">
    <property type="entry name" value="CxxCxxCC"/>
    <property type="match status" value="1"/>
</dbReference>
<protein>
    <recommendedName>
        <fullName evidence="3">YkgJ family cysteine cluster protein</fullName>
    </recommendedName>
</protein>